<keyword evidence="1" id="KW-1133">Transmembrane helix</keyword>
<dbReference type="AlphaFoldDB" id="A0AAN8FWH0"/>
<feature type="signal peptide" evidence="2">
    <location>
        <begin position="1"/>
        <end position="19"/>
    </location>
</feature>
<reference evidence="3 4" key="1">
    <citation type="submission" date="2024-01" db="EMBL/GenBank/DDBJ databases">
        <title>The genome of the rayed Mediterranean limpet Patella caerulea (Linnaeus, 1758).</title>
        <authorList>
            <person name="Anh-Thu Weber A."/>
            <person name="Halstead-Nussloch G."/>
        </authorList>
    </citation>
    <scope>NUCLEOTIDE SEQUENCE [LARGE SCALE GENOMIC DNA]</scope>
    <source>
        <strain evidence="3">AATW-2023a</strain>
        <tissue evidence="3">Whole specimen</tissue>
    </source>
</reference>
<feature type="transmembrane region" description="Helical" evidence="1">
    <location>
        <begin position="195"/>
        <end position="214"/>
    </location>
</feature>
<evidence type="ECO:0000313" key="4">
    <source>
        <dbReference type="Proteomes" id="UP001347796"/>
    </source>
</evidence>
<dbReference type="Proteomes" id="UP001347796">
    <property type="component" value="Unassembled WGS sequence"/>
</dbReference>
<sequence>MESIIKFLVFVALLGVCSSQFTCTSLPSDLAKCGTDHLSSKMPELAEMLKGTTDFIALAVLIPHWKDMCMYPDDVKNFFTCSFNAIENCADSDFIGTYPTSSRFIAGFDYACSKVNDVDIGCYQINQRAIHECAMTAAGSPPASDDIKDIVEHNCRIFEAEVECTSLSMTTCEDSRNIIETYLGYLTRPACSAAIYFRPSLLLSTVMIFVAYFMNKQ</sequence>
<feature type="chain" id="PRO_5043018128" evidence="2">
    <location>
        <begin position="20"/>
        <end position="217"/>
    </location>
</feature>
<evidence type="ECO:0000256" key="1">
    <source>
        <dbReference type="SAM" id="Phobius"/>
    </source>
</evidence>
<evidence type="ECO:0000256" key="2">
    <source>
        <dbReference type="SAM" id="SignalP"/>
    </source>
</evidence>
<name>A0AAN8FWH0_PATCE</name>
<gene>
    <name evidence="3" type="ORF">SNE40_022468</name>
</gene>
<keyword evidence="4" id="KW-1185">Reference proteome</keyword>
<keyword evidence="2" id="KW-0732">Signal</keyword>
<dbReference type="EMBL" id="JAZGQO010000021">
    <property type="protein sequence ID" value="KAK6165562.1"/>
    <property type="molecule type" value="Genomic_DNA"/>
</dbReference>
<keyword evidence="1" id="KW-0472">Membrane</keyword>
<accession>A0AAN8FWH0</accession>
<comment type="caution">
    <text evidence="3">The sequence shown here is derived from an EMBL/GenBank/DDBJ whole genome shotgun (WGS) entry which is preliminary data.</text>
</comment>
<keyword evidence="1" id="KW-0812">Transmembrane</keyword>
<protein>
    <submittedName>
        <fullName evidence="3">Uncharacterized protein</fullName>
    </submittedName>
</protein>
<evidence type="ECO:0000313" key="3">
    <source>
        <dbReference type="EMBL" id="KAK6165562.1"/>
    </source>
</evidence>
<proteinExistence type="predicted"/>
<organism evidence="3 4">
    <name type="scientific">Patella caerulea</name>
    <name type="common">Rayed Mediterranean limpet</name>
    <dbReference type="NCBI Taxonomy" id="87958"/>
    <lineage>
        <taxon>Eukaryota</taxon>
        <taxon>Metazoa</taxon>
        <taxon>Spiralia</taxon>
        <taxon>Lophotrochozoa</taxon>
        <taxon>Mollusca</taxon>
        <taxon>Gastropoda</taxon>
        <taxon>Patellogastropoda</taxon>
        <taxon>Patelloidea</taxon>
        <taxon>Patellidae</taxon>
        <taxon>Patella</taxon>
    </lineage>
</organism>